<comment type="caution">
    <text evidence="4">The sequence shown here is derived from an EMBL/GenBank/DDBJ whole genome shotgun (WGS) entry which is preliminary data.</text>
</comment>
<keyword evidence="2" id="KW-0067">ATP-binding</keyword>
<dbReference type="GO" id="GO:0005737">
    <property type="term" value="C:cytoplasm"/>
    <property type="evidence" value="ECO:0007669"/>
    <property type="project" value="TreeGrafter"/>
</dbReference>
<keyword evidence="4" id="KW-0418">Kinase</keyword>
<evidence type="ECO:0000256" key="1">
    <source>
        <dbReference type="PIRSR" id="PIRSR000705-1"/>
    </source>
</evidence>
<protein>
    <submittedName>
        <fullName evidence="4">Deoxyadenosine kinase</fullName>
    </submittedName>
</protein>
<proteinExistence type="predicted"/>
<organism evidence="4 5">
    <name type="scientific">Candidatus Edwardsbacteria bacterium GWF2_54_11</name>
    <dbReference type="NCBI Taxonomy" id="1817851"/>
    <lineage>
        <taxon>Bacteria</taxon>
        <taxon>Candidatus Edwardsiibacteriota</taxon>
    </lineage>
</organism>
<feature type="binding site" evidence="2">
    <location>
        <begin position="12"/>
        <end position="20"/>
    </location>
    <ligand>
        <name>ATP</name>
        <dbReference type="ChEBI" id="CHEBI:30616"/>
    </ligand>
</feature>
<keyword evidence="2" id="KW-0547">Nucleotide-binding</keyword>
<accession>A0A1F5RIA1</accession>
<evidence type="ECO:0000256" key="2">
    <source>
        <dbReference type="PIRSR" id="PIRSR000705-3"/>
    </source>
</evidence>
<evidence type="ECO:0000313" key="5">
    <source>
        <dbReference type="Proteomes" id="UP000177230"/>
    </source>
</evidence>
<keyword evidence="4" id="KW-0808">Transferase</keyword>
<dbReference type="Pfam" id="PF01712">
    <property type="entry name" value="dNK"/>
    <property type="match status" value="1"/>
</dbReference>
<reference evidence="4 5" key="1">
    <citation type="journal article" date="2016" name="Nat. Commun.">
        <title>Thousands of microbial genomes shed light on interconnected biogeochemical processes in an aquifer system.</title>
        <authorList>
            <person name="Anantharaman K."/>
            <person name="Brown C.T."/>
            <person name="Hug L.A."/>
            <person name="Sharon I."/>
            <person name="Castelle C.J."/>
            <person name="Probst A.J."/>
            <person name="Thomas B.C."/>
            <person name="Singh A."/>
            <person name="Wilkins M.J."/>
            <person name="Karaoz U."/>
            <person name="Brodie E.L."/>
            <person name="Williams K.H."/>
            <person name="Hubbard S.S."/>
            <person name="Banfield J.F."/>
        </authorList>
    </citation>
    <scope>NUCLEOTIDE SEQUENCE [LARGE SCALE GENOMIC DNA]</scope>
</reference>
<evidence type="ECO:0000313" key="4">
    <source>
        <dbReference type="EMBL" id="OGF13903.1"/>
    </source>
</evidence>
<name>A0A1F5RIA1_9BACT</name>
<dbReference type="EMBL" id="MFFM01000011">
    <property type="protein sequence ID" value="OGF13903.1"/>
    <property type="molecule type" value="Genomic_DNA"/>
</dbReference>
<dbReference type="InterPro" id="IPR002624">
    <property type="entry name" value="DCK/DGK"/>
</dbReference>
<dbReference type="AlphaFoldDB" id="A0A1F5RIA1"/>
<dbReference type="InterPro" id="IPR050566">
    <property type="entry name" value="Deoxyribonucleoside_kinase"/>
</dbReference>
<dbReference type="Gene3D" id="3.40.50.300">
    <property type="entry name" value="P-loop containing nucleotide triphosphate hydrolases"/>
    <property type="match status" value="1"/>
</dbReference>
<dbReference type="GO" id="GO:0019136">
    <property type="term" value="F:deoxynucleoside kinase activity"/>
    <property type="evidence" value="ECO:0007669"/>
    <property type="project" value="InterPro"/>
</dbReference>
<dbReference type="SUPFAM" id="SSF52540">
    <property type="entry name" value="P-loop containing nucleoside triphosphate hydrolases"/>
    <property type="match status" value="1"/>
</dbReference>
<dbReference type="InterPro" id="IPR031314">
    <property type="entry name" value="DNK_dom"/>
</dbReference>
<sequence length="217" mass="25481">MAQIPNYIAVEGVIGVGKTSLARMLAERFKSKLVQEEVEENPFLTKFYSDRRAFAFQTQIFFLLSRFKQQQNLFQQELFSQGIVSDYLFAKDKIFAYLNLDQNEISLYEHMLPLLERNINQPDLVVYLQAEVDVLLRRIKHRGRPFEHGMQREYLAELSEAYNHFFFHYSETPLLVVNVNDIDFVNNQDDFNDLVAKICQPHPGTRYYVPVGSKGKR</sequence>
<evidence type="ECO:0000259" key="3">
    <source>
        <dbReference type="Pfam" id="PF01712"/>
    </source>
</evidence>
<dbReference type="PANTHER" id="PTHR10513">
    <property type="entry name" value="DEOXYNUCLEOSIDE KINASE"/>
    <property type="match status" value="1"/>
</dbReference>
<dbReference type="PIRSF" id="PIRSF000705">
    <property type="entry name" value="DNK"/>
    <property type="match status" value="1"/>
</dbReference>
<dbReference type="CDD" id="cd01673">
    <property type="entry name" value="dNK"/>
    <property type="match status" value="1"/>
</dbReference>
<gene>
    <name evidence="4" type="ORF">A2024_10700</name>
</gene>
<dbReference type="InterPro" id="IPR027417">
    <property type="entry name" value="P-loop_NTPase"/>
</dbReference>
<feature type="domain" description="Deoxynucleoside kinase" evidence="3">
    <location>
        <begin position="8"/>
        <end position="198"/>
    </location>
</feature>
<dbReference type="Proteomes" id="UP000177230">
    <property type="component" value="Unassembled WGS sequence"/>
</dbReference>
<dbReference type="GO" id="GO:0005524">
    <property type="term" value="F:ATP binding"/>
    <property type="evidence" value="ECO:0007669"/>
    <property type="project" value="UniProtKB-KW"/>
</dbReference>
<feature type="binding site" evidence="2">
    <location>
        <begin position="138"/>
        <end position="142"/>
    </location>
    <ligand>
        <name>ATP</name>
        <dbReference type="ChEBI" id="CHEBI:30616"/>
    </ligand>
</feature>
<dbReference type="PANTHER" id="PTHR10513:SF46">
    <property type="entry name" value="DEOXYGUANOSINE KINASE"/>
    <property type="match status" value="1"/>
</dbReference>
<feature type="active site" description="Proton acceptor" evidence="1">
    <location>
        <position position="86"/>
    </location>
</feature>